<dbReference type="InterPro" id="IPR021582">
    <property type="entry name" value="Aim21"/>
</dbReference>
<feature type="compositionally biased region" description="Basic and acidic residues" evidence="1">
    <location>
        <begin position="952"/>
        <end position="963"/>
    </location>
</feature>
<dbReference type="Proteomes" id="UP000192596">
    <property type="component" value="Unassembled WGS sequence"/>
</dbReference>
<feature type="region of interest" description="Disordered" evidence="1">
    <location>
        <begin position="1"/>
        <end position="83"/>
    </location>
</feature>
<feature type="region of interest" description="Disordered" evidence="1">
    <location>
        <begin position="864"/>
        <end position="922"/>
    </location>
</feature>
<reference evidence="3" key="1">
    <citation type="submission" date="2017-03" db="EMBL/GenBank/DDBJ databases">
        <title>Genomes of endolithic fungi from Antarctica.</title>
        <authorList>
            <person name="Coleine C."/>
            <person name="Masonjones S."/>
            <person name="Stajich J.E."/>
        </authorList>
    </citation>
    <scope>NUCLEOTIDE SEQUENCE [LARGE SCALE GENOMIC DNA]</scope>
    <source>
        <strain evidence="3">CCFEE 5527</strain>
    </source>
</reference>
<feature type="compositionally biased region" description="Low complexity" evidence="1">
    <location>
        <begin position="613"/>
        <end position="623"/>
    </location>
</feature>
<keyword evidence="3" id="KW-1185">Reference proteome</keyword>
<feature type="compositionally biased region" description="Polar residues" evidence="1">
    <location>
        <begin position="692"/>
        <end position="704"/>
    </location>
</feature>
<feature type="region of interest" description="Disordered" evidence="1">
    <location>
        <begin position="382"/>
        <end position="423"/>
    </location>
</feature>
<feature type="compositionally biased region" description="Basic and acidic residues" evidence="1">
    <location>
        <begin position="223"/>
        <end position="235"/>
    </location>
</feature>
<feature type="region of interest" description="Disordered" evidence="1">
    <location>
        <begin position="946"/>
        <end position="1119"/>
    </location>
</feature>
<proteinExistence type="predicted"/>
<dbReference type="OrthoDB" id="5386574at2759"/>
<feature type="compositionally biased region" description="Basic and acidic residues" evidence="1">
    <location>
        <begin position="1108"/>
        <end position="1119"/>
    </location>
</feature>
<feature type="compositionally biased region" description="Low complexity" evidence="1">
    <location>
        <begin position="514"/>
        <end position="528"/>
    </location>
</feature>
<gene>
    <name evidence="2" type="ORF">B0A48_06626</name>
</gene>
<name>A0A1V8T8W5_9PEZI</name>
<feature type="compositionally biased region" description="Basic and acidic residues" evidence="1">
    <location>
        <begin position="498"/>
        <end position="510"/>
    </location>
</feature>
<evidence type="ECO:0000313" key="2">
    <source>
        <dbReference type="EMBL" id="OQO07835.1"/>
    </source>
</evidence>
<dbReference type="InParanoid" id="A0A1V8T8W5"/>
<dbReference type="AlphaFoldDB" id="A0A1V8T8W5"/>
<feature type="compositionally biased region" description="Low complexity" evidence="1">
    <location>
        <begin position="972"/>
        <end position="1009"/>
    </location>
</feature>
<feature type="compositionally biased region" description="Basic and acidic residues" evidence="1">
    <location>
        <begin position="1073"/>
        <end position="1082"/>
    </location>
</feature>
<feature type="compositionally biased region" description="Low complexity" evidence="1">
    <location>
        <begin position="835"/>
        <end position="847"/>
    </location>
</feature>
<dbReference type="STRING" id="1507870.A0A1V8T8W5"/>
<feature type="compositionally biased region" description="Basic and acidic residues" evidence="1">
    <location>
        <begin position="884"/>
        <end position="895"/>
    </location>
</feature>
<feature type="region of interest" description="Disordered" evidence="1">
    <location>
        <begin position="567"/>
        <end position="848"/>
    </location>
</feature>
<protein>
    <recommendedName>
        <fullName evidence="4">Altered inheritance of mitochondria protein 21</fullName>
    </recommendedName>
</protein>
<feature type="region of interest" description="Disordered" evidence="1">
    <location>
        <begin position="103"/>
        <end position="316"/>
    </location>
</feature>
<organism evidence="2 3">
    <name type="scientific">Cryoendolithus antarcticus</name>
    <dbReference type="NCBI Taxonomy" id="1507870"/>
    <lineage>
        <taxon>Eukaryota</taxon>
        <taxon>Fungi</taxon>
        <taxon>Dikarya</taxon>
        <taxon>Ascomycota</taxon>
        <taxon>Pezizomycotina</taxon>
        <taxon>Dothideomycetes</taxon>
        <taxon>Dothideomycetidae</taxon>
        <taxon>Cladosporiales</taxon>
        <taxon>Cladosporiaceae</taxon>
        <taxon>Cryoendolithus</taxon>
    </lineage>
</organism>
<feature type="compositionally biased region" description="Basic and acidic residues" evidence="1">
    <location>
        <begin position="708"/>
        <end position="718"/>
    </location>
</feature>
<comment type="caution">
    <text evidence="2">The sequence shown here is derived from an EMBL/GenBank/DDBJ whole genome shotgun (WGS) entry which is preliminary data.</text>
</comment>
<feature type="compositionally biased region" description="Polar residues" evidence="1">
    <location>
        <begin position="39"/>
        <end position="50"/>
    </location>
</feature>
<sequence>MSQPMIPPRPQRTQGQGGPTAVAQSIPPIPPRPVRKTDPSPNRNASTRSPFNEPPTAMSNGKIYGHSNLSASELPRRPPSVAALPLIGQEGNEYASFDQLPDEAHGVGAKDSTTVQTRHADVPMQQPTASVPQSTAKDRISTVTRTDSSQAARAGIGKPQVEDDVHNALTDSSTSLRRVISRDARDDRLGLGRVPSREPHPLRAKESFSRSTTSLHGGTPRPESVHGEEEHEHGIPEIGLQVPMYRNAGDVQAPSPSPFAQQFPGGIGFFNDGTSRNHNRKRSSRQEFGPPDSYGLHGHPGQEPSDQFEQDWIRKHPELAAKEGYNVYGGLAPRPATALSKEQLDRLVAENLDVGFGTSPAPISTPPQEIGWVASDEFNLRMNSPKPAQAGEPRPKRSSSGVLPESPLRKVNTRDLNSNALDSEDDNVIHVNAISKRGNKVTGGGEMDNKLDLGPRGGNTADAGGLYTEEGFGTPILASDEVMKRPGSAQLQPAISPEAERIDHSDDVSRSRRSSLQPLSRPSSRPNSMHAGHGMHGLHRFISHDEHFGSGVGTPLEEIEEYEPLFPEGEEQKKAAGLADKVKKRPGLAQHHFPSQDIWEDTPASLQFTANVETPEPQQQQARAEAEKAVGSTTSLFESPEQEQARKDQNPETMESDNKTFAKPHFKAGVADEYAGRPGLNRFPSSDIWEDTPNSMYLETTVSGPQEEEVKSPPEERPTTGGLYHQHADKDARATTGLSQVMKPQIPSRPIRASKLAQDITTDIAPEQEDSRQREVLDLGAPKATSPTKTRAPIIPDRPKPTVPARPARTSASEQTGDSLAKSISAGSTGDAPKAKPAVPARPAGAKFGNLQSDFINTLAIKIQLGPTGPPPKVIEPEPEAIEETEKAPLADARKGRAKGPARRKAAASTSPAPGPRIDAKPVTFTLTPAITLWHIDETSSLLVPSAGAEAARSKPAEREAEKAIAANVAQTSSNASPPSSEAEPETASLKPEVSPSSGPSNPVSVGPETPIAERENPLGTPATKAHTMESIGHPGDEPDADVSEAALGRQQELQGGLREALGQAEDAPGSAEELHAKDEGVKGQVTAVTGAGLQRPIAPEEGSTVIRDGEEVGRTGAD</sequence>
<feature type="compositionally biased region" description="Polar residues" evidence="1">
    <location>
        <begin position="125"/>
        <end position="151"/>
    </location>
</feature>
<dbReference type="EMBL" id="NAJO01000013">
    <property type="protein sequence ID" value="OQO07835.1"/>
    <property type="molecule type" value="Genomic_DNA"/>
</dbReference>
<feature type="region of interest" description="Disordered" evidence="1">
    <location>
        <begin position="438"/>
        <end position="467"/>
    </location>
</feature>
<feature type="compositionally biased region" description="Basic and acidic residues" evidence="1">
    <location>
        <begin position="643"/>
        <end position="660"/>
    </location>
</feature>
<feature type="compositionally biased region" description="Basic and acidic residues" evidence="1">
    <location>
        <begin position="180"/>
        <end position="208"/>
    </location>
</feature>
<feature type="compositionally biased region" description="Basic residues" evidence="1">
    <location>
        <begin position="896"/>
        <end position="906"/>
    </location>
</feature>
<accession>A0A1V8T8W5</accession>
<dbReference type="Pfam" id="PF11489">
    <property type="entry name" value="Aim21"/>
    <property type="match status" value="2"/>
</dbReference>
<evidence type="ECO:0008006" key="4">
    <source>
        <dbReference type="Google" id="ProtNLM"/>
    </source>
</evidence>
<evidence type="ECO:0000256" key="1">
    <source>
        <dbReference type="SAM" id="MobiDB-lite"/>
    </source>
</evidence>
<feature type="region of interest" description="Disordered" evidence="1">
    <location>
        <begin position="486"/>
        <end position="535"/>
    </location>
</feature>
<evidence type="ECO:0000313" key="3">
    <source>
        <dbReference type="Proteomes" id="UP000192596"/>
    </source>
</evidence>
<feature type="compositionally biased region" description="Pro residues" evidence="1">
    <location>
        <begin position="1"/>
        <end position="10"/>
    </location>
</feature>